<dbReference type="Proteomes" id="UP001596514">
    <property type="component" value="Unassembled WGS sequence"/>
</dbReference>
<sequence>MKKAYLVVLAVVFAFLAVIGVVTFPAFSYVIGNRSECGEEYNIIDKALASFDILDARPPGAVPRGERDSSCDTDDYFASVSRSYRPAQQQTLEDVQSYYRAIALQQGWKVVVSSEEFSDGEDCVVKDIEGSQVNLSVWFPPETKGDYRVSVSTWPC</sequence>
<proteinExistence type="predicted"/>
<accession>A0ABW2T9G8</accession>
<keyword evidence="2" id="KW-1185">Reference proteome</keyword>
<dbReference type="RefSeq" id="WP_343970531.1">
    <property type="nucleotide sequence ID" value="NZ_BAAAGK010000087.1"/>
</dbReference>
<reference evidence="2" key="1">
    <citation type="journal article" date="2019" name="Int. J. Syst. Evol. Microbiol.">
        <title>The Global Catalogue of Microorganisms (GCM) 10K type strain sequencing project: providing services to taxonomists for standard genome sequencing and annotation.</title>
        <authorList>
            <consortium name="The Broad Institute Genomics Platform"/>
            <consortium name="The Broad Institute Genome Sequencing Center for Infectious Disease"/>
            <person name="Wu L."/>
            <person name="Ma J."/>
        </authorList>
    </citation>
    <scope>NUCLEOTIDE SEQUENCE [LARGE SCALE GENOMIC DNA]</scope>
    <source>
        <strain evidence="2">JCM 10083</strain>
    </source>
</reference>
<organism evidence="1 2">
    <name type="scientific">Streptosporangium amethystogenes subsp. fukuiense</name>
    <dbReference type="NCBI Taxonomy" id="698418"/>
    <lineage>
        <taxon>Bacteria</taxon>
        <taxon>Bacillati</taxon>
        <taxon>Actinomycetota</taxon>
        <taxon>Actinomycetes</taxon>
        <taxon>Streptosporangiales</taxon>
        <taxon>Streptosporangiaceae</taxon>
        <taxon>Streptosporangium</taxon>
    </lineage>
</organism>
<evidence type="ECO:0000313" key="2">
    <source>
        <dbReference type="Proteomes" id="UP001596514"/>
    </source>
</evidence>
<name>A0ABW2T9G8_9ACTN</name>
<comment type="caution">
    <text evidence="1">The sequence shown here is derived from an EMBL/GenBank/DDBJ whole genome shotgun (WGS) entry which is preliminary data.</text>
</comment>
<protein>
    <submittedName>
        <fullName evidence="1">Uncharacterized protein</fullName>
    </submittedName>
</protein>
<dbReference type="EMBL" id="JBHTEE010000001">
    <property type="protein sequence ID" value="MFC7604655.1"/>
    <property type="molecule type" value="Genomic_DNA"/>
</dbReference>
<evidence type="ECO:0000313" key="1">
    <source>
        <dbReference type="EMBL" id="MFC7604655.1"/>
    </source>
</evidence>
<gene>
    <name evidence="1" type="ORF">ACFQVD_31555</name>
</gene>